<feature type="transmembrane region" description="Helical" evidence="1">
    <location>
        <begin position="6"/>
        <end position="28"/>
    </location>
</feature>
<dbReference type="Proteomes" id="UP000813462">
    <property type="component" value="Unassembled WGS sequence"/>
</dbReference>
<evidence type="ECO:0000313" key="2">
    <source>
        <dbReference type="EMBL" id="KAH7519133.1"/>
    </source>
</evidence>
<organism evidence="2 3">
    <name type="scientific">Ziziphus jujuba var. spinosa</name>
    <dbReference type="NCBI Taxonomy" id="714518"/>
    <lineage>
        <taxon>Eukaryota</taxon>
        <taxon>Viridiplantae</taxon>
        <taxon>Streptophyta</taxon>
        <taxon>Embryophyta</taxon>
        <taxon>Tracheophyta</taxon>
        <taxon>Spermatophyta</taxon>
        <taxon>Magnoliopsida</taxon>
        <taxon>eudicotyledons</taxon>
        <taxon>Gunneridae</taxon>
        <taxon>Pentapetalae</taxon>
        <taxon>rosids</taxon>
        <taxon>fabids</taxon>
        <taxon>Rosales</taxon>
        <taxon>Rhamnaceae</taxon>
        <taxon>Paliureae</taxon>
        <taxon>Ziziphus</taxon>
    </lineage>
</organism>
<dbReference type="EMBL" id="JAEACU010000008">
    <property type="protein sequence ID" value="KAH7519133.1"/>
    <property type="molecule type" value="Genomic_DNA"/>
</dbReference>
<dbReference type="AlphaFoldDB" id="A0A978UVW7"/>
<evidence type="ECO:0000256" key="1">
    <source>
        <dbReference type="SAM" id="Phobius"/>
    </source>
</evidence>
<reference evidence="2" key="1">
    <citation type="journal article" date="2021" name="Front. Plant Sci.">
        <title>Chromosome-Scale Genome Assembly for Chinese Sour Jujube and Insights Into Its Genome Evolution and Domestication Signature.</title>
        <authorList>
            <person name="Shen L.-Y."/>
            <person name="Luo H."/>
            <person name="Wang X.-L."/>
            <person name="Wang X.-M."/>
            <person name="Qiu X.-J."/>
            <person name="Liu H."/>
            <person name="Zhou S.-S."/>
            <person name="Jia K.-H."/>
            <person name="Nie S."/>
            <person name="Bao Y.-T."/>
            <person name="Zhang R.-G."/>
            <person name="Yun Q.-Z."/>
            <person name="Chai Y.-H."/>
            <person name="Lu J.-Y."/>
            <person name="Li Y."/>
            <person name="Zhao S.-W."/>
            <person name="Mao J.-F."/>
            <person name="Jia S.-G."/>
            <person name="Mao Y.-M."/>
        </authorList>
    </citation>
    <scope>NUCLEOTIDE SEQUENCE</scope>
    <source>
        <strain evidence="2">AT0</strain>
        <tissue evidence="2">Leaf</tissue>
    </source>
</reference>
<gene>
    <name evidence="2" type="ORF">FEM48_Zijuj08G0003500</name>
</gene>
<proteinExistence type="predicted"/>
<name>A0A978UVW7_ZIZJJ</name>
<comment type="caution">
    <text evidence="2">The sequence shown here is derived from an EMBL/GenBank/DDBJ whole genome shotgun (WGS) entry which is preliminary data.</text>
</comment>
<keyword evidence="1" id="KW-0812">Transmembrane</keyword>
<accession>A0A978UVW7</accession>
<keyword evidence="1" id="KW-1133">Transmembrane helix</keyword>
<sequence length="219" mass="24714">MWETPMSILVMTQIFSLIISSLFLLHFIENSRLSISRLKSTLILSRLFLLNFIDHSRLLISRLNVNLRLHLFPSRLHIFQVLDHRPIITIQGHLVYTNDASQPSGGHNTISSIVTLSEKFAGACQVANPMILADPSWYINSGATDHVVADGTSLLNQVEYKGPNKLMVGSGAHMDITHIGNSLIPTNHSDIKLLHVFQAQHHLSHWSQLSQYTKFFFQP</sequence>
<keyword evidence="1" id="KW-0472">Membrane</keyword>
<protein>
    <submittedName>
        <fullName evidence="2">Uncharacterized protein</fullName>
    </submittedName>
</protein>
<evidence type="ECO:0000313" key="3">
    <source>
        <dbReference type="Proteomes" id="UP000813462"/>
    </source>
</evidence>